<accession>A0AAN2BKY0</accession>
<dbReference type="KEGG" id="marq:MARGE09_P2754"/>
<organism evidence="2 3">
    <name type="scientific">Marinagarivorans cellulosilyticus</name>
    <dbReference type="NCBI Taxonomy" id="2721545"/>
    <lineage>
        <taxon>Bacteria</taxon>
        <taxon>Pseudomonadati</taxon>
        <taxon>Pseudomonadota</taxon>
        <taxon>Gammaproteobacteria</taxon>
        <taxon>Cellvibrionales</taxon>
        <taxon>Cellvibrionaceae</taxon>
        <taxon>Marinagarivorans</taxon>
    </lineage>
</organism>
<dbReference type="PANTHER" id="PTHR41339">
    <property type="entry name" value="LIPL48"/>
    <property type="match status" value="1"/>
</dbReference>
<protein>
    <recommendedName>
        <fullName evidence="4">Serine/threonine protein kinase</fullName>
    </recommendedName>
</protein>
<feature type="signal peptide" evidence="1">
    <location>
        <begin position="1"/>
        <end position="17"/>
    </location>
</feature>
<evidence type="ECO:0000313" key="2">
    <source>
        <dbReference type="EMBL" id="BCD98553.1"/>
    </source>
</evidence>
<evidence type="ECO:0008006" key="4">
    <source>
        <dbReference type="Google" id="ProtNLM"/>
    </source>
</evidence>
<dbReference type="Proteomes" id="UP001320119">
    <property type="component" value="Chromosome"/>
</dbReference>
<dbReference type="EMBL" id="AP023086">
    <property type="protein sequence ID" value="BCD98553.1"/>
    <property type="molecule type" value="Genomic_DNA"/>
</dbReference>
<gene>
    <name evidence="2" type="ORF">MARGE09_P2754</name>
</gene>
<dbReference type="PANTHER" id="PTHR41339:SF1">
    <property type="entry name" value="SECRETED PROTEIN"/>
    <property type="match status" value="1"/>
</dbReference>
<evidence type="ECO:0000313" key="3">
    <source>
        <dbReference type="Proteomes" id="UP001320119"/>
    </source>
</evidence>
<feature type="chain" id="PRO_5042924620" description="Serine/threonine protein kinase" evidence="1">
    <location>
        <begin position="18"/>
        <end position="551"/>
    </location>
</feature>
<evidence type="ECO:0000256" key="1">
    <source>
        <dbReference type="SAM" id="SignalP"/>
    </source>
</evidence>
<dbReference type="RefSeq" id="WP_236982984.1">
    <property type="nucleotide sequence ID" value="NZ_AP023086.1"/>
</dbReference>
<proteinExistence type="predicted"/>
<keyword evidence="3" id="KW-1185">Reference proteome</keyword>
<name>A0AAN2BKY0_9GAMM</name>
<dbReference type="AlphaFoldDB" id="A0AAN2BKY0"/>
<sequence length="551" mass="57986">MNLKTIFALNAFAAALAGCGSNGDVNIDASKASDDNSTVINNPDVSDPIVDANPCASYAVDGTTFKGSFDGADCVYLAKFADLDKPITSDITLAEIPGVHLFKGSLMIGKNYSSDADLAAAGITQGGDAATLTIEPGVTVAFESKDNYLVINRGAQIMAKGTALNPITITAKSDIEGNVAFDDVSQWGGMIINGFGITNKCDYGDYAIDDAAITTSNCHVEAEGKSGVGTTHYGGANNADSSGVLEYFIVKHTGAEVGAGNELNGISFDAVGSGTSVNYLQAYSTYDDGIEMFGGAVNINHYVALYVRDDSIDIDEGYQGTIDHALVIHSQDNGNRCVESDGIGSYSSKTEEFKQKLISQGLNSRATIKNLTCITSGVEQGTHDPSQGIRAREAHFLTLENALVTSAYAADSDPAEKDATHNFCFNLNNAEDQAAAQSGDLSVKGSIFVCQDLTSGKSLPNDTTVEAWLSADASNQLFQADTEDAGIDLNADNLAILDGFYSLPIADMKINGNVTTATPVNTDYIGAVTKTSDWTQDWTFGLHDGEPLWFN</sequence>
<keyword evidence="1" id="KW-0732">Signal</keyword>
<dbReference type="PROSITE" id="PS51257">
    <property type="entry name" value="PROKAR_LIPOPROTEIN"/>
    <property type="match status" value="1"/>
</dbReference>
<reference evidence="2 3" key="1">
    <citation type="journal article" date="2022" name="IScience">
        <title>An ultrasensitive nanofiber-based assay for enzymatic hydrolysis and deep-sea microbial degradation of cellulose.</title>
        <authorList>
            <person name="Tsudome M."/>
            <person name="Tachioka M."/>
            <person name="Miyazaki M."/>
            <person name="Uchimura K."/>
            <person name="Tsuda M."/>
            <person name="Takaki Y."/>
            <person name="Deguchi S."/>
        </authorList>
    </citation>
    <scope>NUCLEOTIDE SEQUENCE [LARGE SCALE GENOMIC DNA]</scope>
    <source>
        <strain evidence="2 3">GE09</strain>
    </source>
</reference>